<dbReference type="Proteomes" id="UP000719412">
    <property type="component" value="Unassembled WGS sequence"/>
</dbReference>
<evidence type="ECO:0000259" key="3">
    <source>
        <dbReference type="SMART" id="SM00587"/>
    </source>
</evidence>
<reference evidence="4" key="1">
    <citation type="journal article" date="2020" name="J Insects Food Feed">
        <title>The yellow mealworm (Tenebrio molitor) genome: a resource for the emerging insects as food and feed industry.</title>
        <authorList>
            <person name="Eriksson T."/>
            <person name="Andere A."/>
            <person name="Kelstrup H."/>
            <person name="Emery V."/>
            <person name="Picard C."/>
        </authorList>
    </citation>
    <scope>NUCLEOTIDE SEQUENCE</scope>
    <source>
        <strain evidence="4">Stoneville</strain>
        <tissue evidence="4">Whole head</tissue>
    </source>
</reference>
<keyword evidence="5" id="KW-1185">Reference proteome</keyword>
<dbReference type="InterPro" id="IPR004119">
    <property type="entry name" value="EcKL"/>
</dbReference>
<comment type="caution">
    <text evidence="4">The sequence shown here is derived from an EMBL/GenBank/DDBJ whole genome shotgun (WGS) entry which is preliminary data.</text>
</comment>
<feature type="coiled-coil region" evidence="1">
    <location>
        <begin position="806"/>
        <end position="950"/>
    </location>
</feature>
<name>A0A8J6HQC3_TENMO</name>
<dbReference type="InterPro" id="IPR011009">
    <property type="entry name" value="Kinase-like_dom_sf"/>
</dbReference>
<feature type="region of interest" description="Disordered" evidence="2">
    <location>
        <begin position="729"/>
        <end position="799"/>
    </location>
</feature>
<evidence type="ECO:0000313" key="4">
    <source>
        <dbReference type="EMBL" id="KAH0818111.1"/>
    </source>
</evidence>
<feature type="domain" description="CHK kinase-like" evidence="3">
    <location>
        <begin position="300"/>
        <end position="490"/>
    </location>
</feature>
<dbReference type="Pfam" id="PF02958">
    <property type="entry name" value="EcKL"/>
    <property type="match status" value="1"/>
</dbReference>
<dbReference type="Gene3D" id="3.30.420.10">
    <property type="entry name" value="Ribonuclease H-like superfamily/Ribonuclease H"/>
    <property type="match status" value="1"/>
</dbReference>
<dbReference type="PANTHER" id="PTHR11012:SF56">
    <property type="entry name" value="CHK KINASE-LIKE DOMAIN-CONTAINING PROTEIN-RELATED"/>
    <property type="match status" value="1"/>
</dbReference>
<sequence>MLPEIAAQIVALNNDGRRVRYIAQHLNIPRSTVQDALSRFRETHGFTRRPDLMIAGQQLIEMTVFCVFLRLKERGLSAKTPATGPRLTVGHPRARLEFAHQYVNWDDNEWKNVLFTDESRFNPRSPDGCEKVGRRPGERYSQCCISPRTGYNGGSIMIWAGISLEAHTDLVFVENGAMTAHRYILECVEPHVVPYAPFIGENFLFMDDNARLHMARIVVRYLEQDFLGKRVRRRQLRRETLNGLRVALQEEWVQIPQDYIATLIQSMPNRLRDVIRARGGDHYTLSSKCLLASNEPHAVIVLEDLTTSGFQMLPRHIGFDLEHCFRVVEKLAQMHAASVIMYDKDPSLVKRYGEGLYADNEMIREWVSAGYSALSDACSRWPGFEKYGYKLTALGDEALERGFRATRRKVGGFHVLNHGDLWVNNMMFSYDTNNTLKDMRFVDFQMNIFTSPAIDLHYFIATSTKIEVKIGCIENILDHYYAQLLAALAKLQYSLEKVPTRELFKKDFKSRAFYGLMGAATVLAFVKASSRKDASFESVMKDDSLEGLINSGLHKLVSNFSTAHKIGQKPSKLVTKKNESKALLSTPNSIPDRQLNSHIVLTKQISLDKYTMTDFEENERKLDMQSTVLTEQPYRDLQWTDPRLLKKYSLVKQPYKKSLTIPYVNKSEYGSDVVDGMSDDEAELLYSENKHFLFKFKEATRSAISKVTANGGSAVTPVTSANASPITARAANATSDQSDNLLEPPGSAVLTTTPNVKSEDEVSHPRSHSISTLQSNESPSHQIKSEKSTYGNTPTNPIDMQLKYENDRLKLALAQSSANAKKWEIELATLKSNNARLTSALQESTANVDEWKRQLASLKEENMRMKAKYQADLENSKGGGDIADELRQEIQALRIRLEQLETELDAKNNELKQVSAFQKSSDFQSLQKENQELQATAKLAQSELDIALSAHESQRQVLLTLNQQLASRVHELATIHDEITTALQT</sequence>
<dbReference type="Gene3D" id="3.90.1200.10">
    <property type="match status" value="1"/>
</dbReference>
<dbReference type="SMART" id="SM00587">
    <property type="entry name" value="CHK"/>
    <property type="match status" value="1"/>
</dbReference>
<dbReference type="EMBL" id="JABDTM020018353">
    <property type="protein sequence ID" value="KAH0818111.1"/>
    <property type="molecule type" value="Genomic_DNA"/>
</dbReference>
<dbReference type="SUPFAM" id="SSF56112">
    <property type="entry name" value="Protein kinase-like (PK-like)"/>
    <property type="match status" value="1"/>
</dbReference>
<evidence type="ECO:0000313" key="5">
    <source>
        <dbReference type="Proteomes" id="UP000719412"/>
    </source>
</evidence>
<protein>
    <recommendedName>
        <fullName evidence="3">CHK kinase-like domain-containing protein</fullName>
    </recommendedName>
</protein>
<keyword evidence="1" id="KW-0175">Coiled coil</keyword>
<dbReference type="InterPro" id="IPR036388">
    <property type="entry name" value="WH-like_DNA-bd_sf"/>
</dbReference>
<dbReference type="AlphaFoldDB" id="A0A8J6HQC3"/>
<evidence type="ECO:0000256" key="2">
    <source>
        <dbReference type="SAM" id="MobiDB-lite"/>
    </source>
</evidence>
<dbReference type="InterPro" id="IPR015897">
    <property type="entry name" value="CHK_kinase-like"/>
</dbReference>
<organism evidence="4 5">
    <name type="scientific">Tenebrio molitor</name>
    <name type="common">Yellow mealworm beetle</name>
    <dbReference type="NCBI Taxonomy" id="7067"/>
    <lineage>
        <taxon>Eukaryota</taxon>
        <taxon>Metazoa</taxon>
        <taxon>Ecdysozoa</taxon>
        <taxon>Arthropoda</taxon>
        <taxon>Hexapoda</taxon>
        <taxon>Insecta</taxon>
        <taxon>Pterygota</taxon>
        <taxon>Neoptera</taxon>
        <taxon>Endopterygota</taxon>
        <taxon>Coleoptera</taxon>
        <taxon>Polyphaga</taxon>
        <taxon>Cucujiformia</taxon>
        <taxon>Tenebrionidae</taxon>
        <taxon>Tenebrio</taxon>
    </lineage>
</organism>
<dbReference type="GO" id="GO:0003676">
    <property type="term" value="F:nucleic acid binding"/>
    <property type="evidence" value="ECO:0007669"/>
    <property type="project" value="InterPro"/>
</dbReference>
<accession>A0A8J6HQC3</accession>
<dbReference type="PANTHER" id="PTHR11012">
    <property type="entry name" value="PROTEIN KINASE-LIKE DOMAIN-CONTAINING"/>
    <property type="match status" value="1"/>
</dbReference>
<evidence type="ECO:0000256" key="1">
    <source>
        <dbReference type="SAM" id="Coils"/>
    </source>
</evidence>
<gene>
    <name evidence="4" type="ORF">GEV33_004682</name>
</gene>
<feature type="compositionally biased region" description="Polar residues" evidence="2">
    <location>
        <begin position="768"/>
        <end position="798"/>
    </location>
</feature>
<proteinExistence type="predicted"/>
<dbReference type="InterPro" id="IPR036397">
    <property type="entry name" value="RNaseH_sf"/>
</dbReference>
<reference evidence="4" key="2">
    <citation type="submission" date="2021-08" db="EMBL/GenBank/DDBJ databases">
        <authorList>
            <person name="Eriksson T."/>
        </authorList>
    </citation>
    <scope>NUCLEOTIDE SEQUENCE</scope>
    <source>
        <strain evidence="4">Stoneville</strain>
        <tissue evidence="4">Whole head</tissue>
    </source>
</reference>
<dbReference type="Gene3D" id="1.10.10.10">
    <property type="entry name" value="Winged helix-like DNA-binding domain superfamily/Winged helix DNA-binding domain"/>
    <property type="match status" value="1"/>
</dbReference>